<feature type="transmembrane region" description="Helical" evidence="6">
    <location>
        <begin position="162"/>
        <end position="185"/>
    </location>
</feature>
<evidence type="ECO:0000256" key="1">
    <source>
        <dbReference type="ARBA" id="ARBA00004141"/>
    </source>
</evidence>
<evidence type="ECO:0000256" key="5">
    <source>
        <dbReference type="SAM" id="MobiDB-lite"/>
    </source>
</evidence>
<keyword evidence="4 6" id="KW-0472">Membrane</keyword>
<organism evidence="7 8">
    <name type="scientific">Phyllosticta citrichinensis</name>
    <dbReference type="NCBI Taxonomy" id="1130410"/>
    <lineage>
        <taxon>Eukaryota</taxon>
        <taxon>Fungi</taxon>
        <taxon>Dikarya</taxon>
        <taxon>Ascomycota</taxon>
        <taxon>Pezizomycotina</taxon>
        <taxon>Dothideomycetes</taxon>
        <taxon>Dothideomycetes incertae sedis</taxon>
        <taxon>Botryosphaeriales</taxon>
        <taxon>Phyllostictaceae</taxon>
        <taxon>Phyllosticta</taxon>
    </lineage>
</organism>
<dbReference type="Proteomes" id="UP001456524">
    <property type="component" value="Unassembled WGS sequence"/>
</dbReference>
<evidence type="ECO:0000313" key="8">
    <source>
        <dbReference type="Proteomes" id="UP001456524"/>
    </source>
</evidence>
<dbReference type="EMBL" id="JBBWUH010000003">
    <property type="protein sequence ID" value="KAK8173702.1"/>
    <property type="molecule type" value="Genomic_DNA"/>
</dbReference>
<keyword evidence="3 6" id="KW-1133">Transmembrane helix</keyword>
<feature type="compositionally biased region" description="Polar residues" evidence="5">
    <location>
        <begin position="424"/>
        <end position="434"/>
    </location>
</feature>
<feature type="compositionally biased region" description="Basic and acidic residues" evidence="5">
    <location>
        <begin position="435"/>
        <end position="444"/>
    </location>
</feature>
<name>A0ABR1XZT6_9PEZI</name>
<feature type="transmembrane region" description="Helical" evidence="6">
    <location>
        <begin position="241"/>
        <end position="261"/>
    </location>
</feature>
<feature type="compositionally biased region" description="Basic and acidic residues" evidence="5">
    <location>
        <begin position="453"/>
        <end position="462"/>
    </location>
</feature>
<evidence type="ECO:0000256" key="4">
    <source>
        <dbReference type="ARBA" id="ARBA00023136"/>
    </source>
</evidence>
<evidence type="ECO:0000256" key="3">
    <source>
        <dbReference type="ARBA" id="ARBA00022989"/>
    </source>
</evidence>
<dbReference type="InterPro" id="IPR005178">
    <property type="entry name" value="Ostalpha/TMEM184C"/>
</dbReference>
<feature type="transmembrane region" description="Helical" evidence="6">
    <location>
        <begin position="205"/>
        <end position="229"/>
    </location>
</feature>
<proteinExistence type="predicted"/>
<accession>A0ABR1XZT6</accession>
<evidence type="ECO:0000256" key="2">
    <source>
        <dbReference type="ARBA" id="ARBA00022692"/>
    </source>
</evidence>
<comment type="subcellular location">
    <subcellularLocation>
        <location evidence="1">Membrane</location>
        <topology evidence="1">Multi-pass membrane protein</topology>
    </subcellularLocation>
</comment>
<sequence length="493" mass="56772">MKKCSDDVSKIEEEDVWKLSGTDFGVTFHTIAQIIGFVFTAIAVIISLVLIFEHATHYSRPWEQKQIIRILLMIPIYAAVSLLSIHYYTNHIYFEVIRDCYEAFAISSFFTLLCHYIAPTLHEQKEYFRNVEPKNWVWPMTWAQKCSGGQDKGWLRKPRSGLTWFNIIWISVFQYCFIRVLFTIISVIAEKEDILCEDSLSPAYVHIWSLIIESIAVTIAMYCLIQFYIQLKQDLAQYSPFLKVLCIKLVIFFCFWQSTLIDFLTSNGVLKTSKYLAAADISVGLPNVLICFEMAFFAILHLFAFPYKPYKVAKTKPEPSPFDDPSEIPGKKERKKTRYYGGCLGTMAIVDAFNPWDIIKATARGTRWLFVGVRHRHMDRSYSVRLQGAASPSSVEMSDQPQTYARARDDHIATMDDEFDRRSSLNLDSEQSSPVHEHPDERRGRVQNNDYMAARDRSDSDTAYHGYTPPRPGNGDNQHLLTGSQAQRPTNFV</sequence>
<evidence type="ECO:0000313" key="7">
    <source>
        <dbReference type="EMBL" id="KAK8173702.1"/>
    </source>
</evidence>
<feature type="transmembrane region" description="Helical" evidence="6">
    <location>
        <begin position="31"/>
        <end position="55"/>
    </location>
</feature>
<feature type="transmembrane region" description="Helical" evidence="6">
    <location>
        <begin position="67"/>
        <end position="89"/>
    </location>
</feature>
<protein>
    <submittedName>
        <fullName evidence="7">Organic solute transporter Ostalpha-domain-containing protein</fullName>
    </submittedName>
</protein>
<dbReference type="SMART" id="SM01417">
    <property type="entry name" value="Solute_trans_a"/>
    <property type="match status" value="1"/>
</dbReference>
<feature type="compositionally biased region" description="Polar residues" evidence="5">
    <location>
        <begin position="475"/>
        <end position="493"/>
    </location>
</feature>
<evidence type="ECO:0000256" key="6">
    <source>
        <dbReference type="SAM" id="Phobius"/>
    </source>
</evidence>
<dbReference type="Pfam" id="PF03619">
    <property type="entry name" value="Solute_trans_a"/>
    <property type="match status" value="1"/>
</dbReference>
<comment type="caution">
    <text evidence="7">The sequence shown here is derived from an EMBL/GenBank/DDBJ whole genome shotgun (WGS) entry which is preliminary data.</text>
</comment>
<keyword evidence="2 6" id="KW-0812">Transmembrane</keyword>
<feature type="transmembrane region" description="Helical" evidence="6">
    <location>
        <begin position="281"/>
        <end position="305"/>
    </location>
</feature>
<reference evidence="7 8" key="1">
    <citation type="journal article" date="2022" name="G3 (Bethesda)">
        <title>Enemy or ally: a genomic approach to elucidate the lifestyle of Phyllosticta citrichinaensis.</title>
        <authorList>
            <person name="Buijs V.A."/>
            <person name="Groenewald J.Z."/>
            <person name="Haridas S."/>
            <person name="LaButti K.M."/>
            <person name="Lipzen A."/>
            <person name="Martin F.M."/>
            <person name="Barry K."/>
            <person name="Grigoriev I.V."/>
            <person name="Crous P.W."/>
            <person name="Seidl M.F."/>
        </authorList>
    </citation>
    <scope>NUCLEOTIDE SEQUENCE [LARGE SCALE GENOMIC DNA]</scope>
    <source>
        <strain evidence="7 8">CBS 129764</strain>
    </source>
</reference>
<keyword evidence="8" id="KW-1185">Reference proteome</keyword>
<feature type="region of interest" description="Disordered" evidence="5">
    <location>
        <begin position="419"/>
        <end position="493"/>
    </location>
</feature>
<dbReference type="PANTHER" id="PTHR23423">
    <property type="entry name" value="ORGANIC SOLUTE TRANSPORTER-RELATED"/>
    <property type="match status" value="1"/>
</dbReference>
<gene>
    <name evidence="7" type="ORF">IWX90DRAFT_151934</name>
</gene>